<dbReference type="Proteomes" id="UP001060215">
    <property type="component" value="Chromosome 10"/>
</dbReference>
<name>A0ACC0G6A1_9ERIC</name>
<keyword evidence="2" id="KW-1185">Reference proteome</keyword>
<comment type="caution">
    <text evidence="1">The sequence shown here is derived from an EMBL/GenBank/DDBJ whole genome shotgun (WGS) entry which is preliminary data.</text>
</comment>
<dbReference type="EMBL" id="CM045767">
    <property type="protein sequence ID" value="KAI7996540.1"/>
    <property type="molecule type" value="Genomic_DNA"/>
</dbReference>
<gene>
    <name evidence="1" type="ORF">LOK49_LG10G02752</name>
</gene>
<evidence type="ECO:0000313" key="1">
    <source>
        <dbReference type="EMBL" id="KAI7996540.1"/>
    </source>
</evidence>
<reference evidence="1 2" key="1">
    <citation type="journal article" date="2022" name="Plant J.">
        <title>Chromosome-level genome of Camellia lanceoleosa provides a valuable resource for understanding genome evolution and self-incompatibility.</title>
        <authorList>
            <person name="Gong W."/>
            <person name="Xiao S."/>
            <person name="Wang L."/>
            <person name="Liao Z."/>
            <person name="Chang Y."/>
            <person name="Mo W."/>
            <person name="Hu G."/>
            <person name="Li W."/>
            <person name="Zhao G."/>
            <person name="Zhu H."/>
            <person name="Hu X."/>
            <person name="Ji K."/>
            <person name="Xiang X."/>
            <person name="Song Q."/>
            <person name="Yuan D."/>
            <person name="Jin S."/>
            <person name="Zhang L."/>
        </authorList>
    </citation>
    <scope>NUCLEOTIDE SEQUENCE [LARGE SCALE GENOMIC DNA]</scope>
    <source>
        <strain evidence="1">SQ_2022a</strain>
    </source>
</reference>
<organism evidence="1 2">
    <name type="scientific">Camellia lanceoleosa</name>
    <dbReference type="NCBI Taxonomy" id="1840588"/>
    <lineage>
        <taxon>Eukaryota</taxon>
        <taxon>Viridiplantae</taxon>
        <taxon>Streptophyta</taxon>
        <taxon>Embryophyta</taxon>
        <taxon>Tracheophyta</taxon>
        <taxon>Spermatophyta</taxon>
        <taxon>Magnoliopsida</taxon>
        <taxon>eudicotyledons</taxon>
        <taxon>Gunneridae</taxon>
        <taxon>Pentapetalae</taxon>
        <taxon>asterids</taxon>
        <taxon>Ericales</taxon>
        <taxon>Theaceae</taxon>
        <taxon>Camellia</taxon>
    </lineage>
</organism>
<proteinExistence type="predicted"/>
<sequence>MNEGGESGEASGESSDNTQLHKIQRVPQMLRRKEEAHKYYDPQLVSIGPYYRNDANLKSFEEFKIEFTRKYVRSCEPHSIDELYDKVVEVAELRSLQLANMTEPIETVEIAYQVPDSHKSHPPLNERLLSSLTRKSYAAHPWHELELGLRALRFSTVWLKSVREASLCEENGPTDVLVIMQLPELLELGTNVNYQDIDDRTALHVAACHGSTDVVEFGSTMVLRLTPRIIGEAHLLQMQYTTKIMM</sequence>
<accession>A0ACC0G6A1</accession>
<evidence type="ECO:0000313" key="2">
    <source>
        <dbReference type="Proteomes" id="UP001060215"/>
    </source>
</evidence>
<protein>
    <submittedName>
        <fullName evidence="1">Soluble inorganic pyrophosphatase 1</fullName>
    </submittedName>
</protein>